<dbReference type="SUPFAM" id="SSF54373">
    <property type="entry name" value="FAD-linked reductases, C-terminal domain"/>
    <property type="match status" value="1"/>
</dbReference>
<dbReference type="InterPro" id="IPR006076">
    <property type="entry name" value="FAD-dep_OxRdtase"/>
</dbReference>
<dbReference type="PANTHER" id="PTHR13847">
    <property type="entry name" value="SARCOSINE DEHYDROGENASE-RELATED"/>
    <property type="match status" value="1"/>
</dbReference>
<dbReference type="SUPFAM" id="SSF51905">
    <property type="entry name" value="FAD/NAD(P)-binding domain"/>
    <property type="match status" value="1"/>
</dbReference>
<comment type="caution">
    <text evidence="3">The sequence shown here is derived from an EMBL/GenBank/DDBJ whole genome shotgun (WGS) entry which is preliminary data.</text>
</comment>
<evidence type="ECO:0000313" key="3">
    <source>
        <dbReference type="EMBL" id="ODN42425.1"/>
    </source>
</evidence>
<feature type="domain" description="FAD dependent oxidoreductase" evidence="2">
    <location>
        <begin position="7"/>
        <end position="385"/>
    </location>
</feature>
<gene>
    <name evidence="3" type="ORF">BGC07_05105</name>
</gene>
<protein>
    <submittedName>
        <fullName evidence="3">Hydrogen cyanide synthase</fullName>
    </submittedName>
</protein>
<evidence type="ECO:0000256" key="1">
    <source>
        <dbReference type="ARBA" id="ARBA00023002"/>
    </source>
</evidence>
<organism evidence="3 4">
    <name type="scientific">Piscirickettsia litoralis</name>
    <dbReference type="NCBI Taxonomy" id="1891921"/>
    <lineage>
        <taxon>Bacteria</taxon>
        <taxon>Pseudomonadati</taxon>
        <taxon>Pseudomonadota</taxon>
        <taxon>Gammaproteobacteria</taxon>
        <taxon>Thiotrichales</taxon>
        <taxon>Piscirickettsiaceae</taxon>
        <taxon>Piscirickettsia</taxon>
    </lineage>
</organism>
<evidence type="ECO:0000259" key="2">
    <source>
        <dbReference type="Pfam" id="PF01266"/>
    </source>
</evidence>
<dbReference type="PANTHER" id="PTHR13847:SF289">
    <property type="entry name" value="GLYCINE OXIDASE"/>
    <property type="match status" value="1"/>
</dbReference>
<dbReference type="Proteomes" id="UP000094329">
    <property type="component" value="Unassembled WGS sequence"/>
</dbReference>
<dbReference type="Pfam" id="PF01266">
    <property type="entry name" value="DAO"/>
    <property type="match status" value="1"/>
</dbReference>
<name>A0ABX3A4U3_9GAMM</name>
<dbReference type="EMBL" id="MDTU01000001">
    <property type="protein sequence ID" value="ODN42425.1"/>
    <property type="molecule type" value="Genomic_DNA"/>
</dbReference>
<dbReference type="InterPro" id="IPR036188">
    <property type="entry name" value="FAD/NAD-bd_sf"/>
</dbReference>
<evidence type="ECO:0000313" key="4">
    <source>
        <dbReference type="Proteomes" id="UP000094329"/>
    </source>
</evidence>
<accession>A0ABX3A4U3</accession>
<proteinExistence type="predicted"/>
<dbReference type="Gene3D" id="3.50.50.60">
    <property type="entry name" value="FAD/NAD(P)-binding domain"/>
    <property type="match status" value="1"/>
</dbReference>
<sequence>MNNKHYDIIICGGGVVGSAVAYFLSRSKDLNIALVDFKFPGNASRASAGGLWALGESTGLGCGVILFKTLSKQLRESGKKNDFTMQPHIMPDAFFDLALASNSMYPKLYQELKEHHGVDFKFEKTKLKFIFFDKYDRIYAEQIASAIPKYKEYINWIDQNELKKQEVNISKRAEGAMVFETDHQINPYRLTDAYTESARQNGVDLFLNTKITGIKKNSNTTISGVFTDKGLLSCNAIVNAGGAWAEQISLWATGMKMPVFPVKGQVVISERMPKLLDSCLTTSDCYIAQKDNGEILIGSTTEERGFDTQTDINHIKELVQGASRCVPALKEANIKRCWAGLRPGSPDELPILGPVPGIQGYFNACGHFRTGMLTSAITGQLLNELIRKQPLSLDIKPFLYERFLDHQGNMVANYHLENSL</sequence>
<keyword evidence="4" id="KW-1185">Reference proteome</keyword>
<dbReference type="RefSeq" id="WP_069312222.1">
    <property type="nucleotide sequence ID" value="NZ_MDTU01000001.1"/>
</dbReference>
<dbReference type="Gene3D" id="3.30.9.10">
    <property type="entry name" value="D-Amino Acid Oxidase, subunit A, domain 2"/>
    <property type="match status" value="1"/>
</dbReference>
<reference evidence="3 4" key="1">
    <citation type="submission" date="2016-08" db="EMBL/GenBank/DDBJ databases">
        <title>Draft genome sequence of Candidatus Piscirickettsia litoralis, from seawater.</title>
        <authorList>
            <person name="Wan X."/>
            <person name="Lee A.J."/>
            <person name="Hou S."/>
            <person name="Donachie S.P."/>
        </authorList>
    </citation>
    <scope>NUCLEOTIDE SEQUENCE [LARGE SCALE GENOMIC DNA]</scope>
    <source>
        <strain evidence="3 4">Y2</strain>
    </source>
</reference>
<keyword evidence="1" id="KW-0560">Oxidoreductase</keyword>